<organism evidence="3 4">
    <name type="scientific">Alloalcanivorax gelatiniphagus</name>
    <dbReference type="NCBI Taxonomy" id="1194167"/>
    <lineage>
        <taxon>Bacteria</taxon>
        <taxon>Pseudomonadati</taxon>
        <taxon>Pseudomonadota</taxon>
        <taxon>Gammaproteobacteria</taxon>
        <taxon>Oceanospirillales</taxon>
        <taxon>Alcanivoracaceae</taxon>
        <taxon>Alloalcanivorax</taxon>
    </lineage>
</organism>
<sequence>MAEWLIVAGISLLIMATVGLVRQAGAHGHSTLLFLLPLAGWRQVQEHWGHYGLLALLRVLGLVCLLTGAGLFYVQRVMLAPAVAPGQVLRGATDTVATSFVQSPEASLLMVRGEGKPLAGRLRGAALDAAARVTLINGVLSVQEGEGFLPERSLSILLGWPAEDLDERRTLLVDSAQSDGPEIHLSWTPDGQSYPETRIFKQGYRLELALAPLGDGRFSGALQLALPDSAKSYLVGDFTAHADHLRYRDGRVDLFFDHPDTLAWVARQYLHTQYPDGAVQSIRVENVNLSRADGRGQVQARVALRDGTVERRRMALEETSAGWAVTPGSLDRQVLSGASEDRFREARGPDRADLAAAPVRRLDAFAELVAYTGQPVTVVESTGQTREGRLTRVTGDRLWLTLRLGAGEAEWTLGAERVREVRLADGTRLLLPAAGPGGDQAEPPSTGSPLTGKPPADARPQGNGDAARASDDAGPAPVLDGAKQLIGRRVTVTLTSGEQHQGLLRGLDQRQLTLAVPMGAGSMEYFFPIEDIDTLKETP</sequence>
<proteinExistence type="predicted"/>
<evidence type="ECO:0000313" key="3">
    <source>
        <dbReference type="EMBL" id="TMW13294.1"/>
    </source>
</evidence>
<evidence type="ECO:0008006" key="5">
    <source>
        <dbReference type="Google" id="ProtNLM"/>
    </source>
</evidence>
<evidence type="ECO:0000256" key="1">
    <source>
        <dbReference type="SAM" id="MobiDB-lite"/>
    </source>
</evidence>
<keyword evidence="4" id="KW-1185">Reference proteome</keyword>
<keyword evidence="2" id="KW-0812">Transmembrane</keyword>
<keyword evidence="2" id="KW-1133">Transmembrane helix</keyword>
<evidence type="ECO:0000256" key="2">
    <source>
        <dbReference type="SAM" id="Phobius"/>
    </source>
</evidence>
<comment type="caution">
    <text evidence="3">The sequence shown here is derived from an EMBL/GenBank/DDBJ whole genome shotgun (WGS) entry which is preliminary data.</text>
</comment>
<keyword evidence="2" id="KW-0472">Membrane</keyword>
<reference evidence="3 4" key="1">
    <citation type="submission" date="2019-05" db="EMBL/GenBank/DDBJ databases">
        <title>Genome of Alcanivorax gelatiniphagus, an oil degrading marine bacteria.</title>
        <authorList>
            <person name="Kwon K.K."/>
        </authorList>
    </citation>
    <scope>NUCLEOTIDE SEQUENCE [LARGE SCALE GENOMIC DNA]</scope>
    <source>
        <strain evidence="3 4">MEBiC 08158</strain>
    </source>
</reference>
<evidence type="ECO:0000313" key="4">
    <source>
        <dbReference type="Proteomes" id="UP000739180"/>
    </source>
</evidence>
<gene>
    <name evidence="3" type="ORF">FGS76_06890</name>
</gene>
<name>A0ABY2XLY9_9GAMM</name>
<dbReference type="Proteomes" id="UP000739180">
    <property type="component" value="Unassembled WGS sequence"/>
</dbReference>
<feature type="region of interest" description="Disordered" evidence="1">
    <location>
        <begin position="430"/>
        <end position="477"/>
    </location>
</feature>
<feature type="transmembrane region" description="Helical" evidence="2">
    <location>
        <begin position="50"/>
        <end position="74"/>
    </location>
</feature>
<accession>A0ABY2XLY9</accession>
<dbReference type="RefSeq" id="WP_138771887.1">
    <property type="nucleotide sequence ID" value="NZ_VCQT01000025.1"/>
</dbReference>
<protein>
    <recommendedName>
        <fullName evidence="5">MFS transporter</fullName>
    </recommendedName>
</protein>
<dbReference type="EMBL" id="VCQT01000025">
    <property type="protein sequence ID" value="TMW13294.1"/>
    <property type="molecule type" value="Genomic_DNA"/>
</dbReference>